<proteinExistence type="inferred from homology"/>
<feature type="domain" description="Peptidase M43 pregnancy-associated plasma-A" evidence="10">
    <location>
        <begin position="193"/>
        <end position="358"/>
    </location>
</feature>
<accession>A0A255Z8T4</accession>
<dbReference type="NCBIfam" id="TIGR04183">
    <property type="entry name" value="Por_Secre_tail"/>
    <property type="match status" value="1"/>
</dbReference>
<dbReference type="InterPro" id="IPR024079">
    <property type="entry name" value="MetalloPept_cat_dom_sf"/>
</dbReference>
<organism evidence="12 13">
    <name type="scientific">Flavobacterium cyanobacteriorum</name>
    <dbReference type="NCBI Taxonomy" id="2022802"/>
    <lineage>
        <taxon>Bacteria</taxon>
        <taxon>Pseudomonadati</taxon>
        <taxon>Bacteroidota</taxon>
        <taxon>Flavobacteriia</taxon>
        <taxon>Flavobacteriales</taxon>
        <taxon>Flavobacteriaceae</taxon>
        <taxon>Flavobacterium</taxon>
    </lineage>
</organism>
<keyword evidence="7" id="KW-0482">Metalloprotease</keyword>
<evidence type="ECO:0000256" key="1">
    <source>
        <dbReference type="ARBA" id="ARBA00008721"/>
    </source>
</evidence>
<dbReference type="Gene3D" id="3.40.390.10">
    <property type="entry name" value="Collagenase (Catalytic Domain)"/>
    <property type="match status" value="1"/>
</dbReference>
<evidence type="ECO:0008006" key="14">
    <source>
        <dbReference type="Google" id="ProtNLM"/>
    </source>
</evidence>
<keyword evidence="4 9" id="KW-0732">Signal</keyword>
<evidence type="ECO:0000256" key="8">
    <source>
        <dbReference type="ARBA" id="ARBA00023157"/>
    </source>
</evidence>
<evidence type="ECO:0000256" key="4">
    <source>
        <dbReference type="ARBA" id="ARBA00022729"/>
    </source>
</evidence>
<evidence type="ECO:0000259" key="10">
    <source>
        <dbReference type="Pfam" id="PF05572"/>
    </source>
</evidence>
<evidence type="ECO:0000256" key="2">
    <source>
        <dbReference type="ARBA" id="ARBA00022670"/>
    </source>
</evidence>
<dbReference type="Pfam" id="PF05572">
    <property type="entry name" value="Peptidase_M43"/>
    <property type="match status" value="1"/>
</dbReference>
<keyword evidence="8" id="KW-1015">Disulfide bond</keyword>
<keyword evidence="13" id="KW-1185">Reference proteome</keyword>
<feature type="domain" description="Secretion system C-terminal sorting" evidence="11">
    <location>
        <begin position="390"/>
        <end position="459"/>
    </location>
</feature>
<feature type="signal peptide" evidence="9">
    <location>
        <begin position="1"/>
        <end position="23"/>
    </location>
</feature>
<dbReference type="RefSeq" id="WP_094414158.1">
    <property type="nucleotide sequence ID" value="NZ_NOXV01000248.1"/>
</dbReference>
<evidence type="ECO:0000259" key="11">
    <source>
        <dbReference type="Pfam" id="PF18962"/>
    </source>
</evidence>
<evidence type="ECO:0000313" key="12">
    <source>
        <dbReference type="EMBL" id="OYQ37866.1"/>
    </source>
</evidence>
<comment type="similarity">
    <text evidence="1">Belongs to the peptidase M43B family.</text>
</comment>
<protein>
    <recommendedName>
        <fullName evidence="14">Peptidase M43 pregnancy-associated plasma-A domain-containing protein</fullName>
    </recommendedName>
</protein>
<comment type="caution">
    <text evidence="12">The sequence shown here is derived from an EMBL/GenBank/DDBJ whole genome shotgun (WGS) entry which is preliminary data.</text>
</comment>
<dbReference type="InterPro" id="IPR026444">
    <property type="entry name" value="Secre_tail"/>
</dbReference>
<gene>
    <name evidence="12" type="ORF">CHU92_07435</name>
</gene>
<feature type="chain" id="PRO_5013169102" description="Peptidase M43 pregnancy-associated plasma-A domain-containing protein" evidence="9">
    <location>
        <begin position="24"/>
        <end position="462"/>
    </location>
</feature>
<name>A0A255Z8T4_9FLAO</name>
<dbReference type="GO" id="GO:0008237">
    <property type="term" value="F:metallopeptidase activity"/>
    <property type="evidence" value="ECO:0007669"/>
    <property type="project" value="UniProtKB-KW"/>
</dbReference>
<evidence type="ECO:0000256" key="9">
    <source>
        <dbReference type="SAM" id="SignalP"/>
    </source>
</evidence>
<dbReference type="GO" id="GO:0046872">
    <property type="term" value="F:metal ion binding"/>
    <property type="evidence" value="ECO:0007669"/>
    <property type="project" value="UniProtKB-KW"/>
</dbReference>
<evidence type="ECO:0000256" key="5">
    <source>
        <dbReference type="ARBA" id="ARBA00022801"/>
    </source>
</evidence>
<dbReference type="EMBL" id="NOXV01000248">
    <property type="protein sequence ID" value="OYQ37866.1"/>
    <property type="molecule type" value="Genomic_DNA"/>
</dbReference>
<dbReference type="OrthoDB" id="6278496at2"/>
<dbReference type="SUPFAM" id="SSF55486">
    <property type="entry name" value="Metalloproteases ('zincins'), catalytic domain"/>
    <property type="match status" value="1"/>
</dbReference>
<dbReference type="CDD" id="cd04275">
    <property type="entry name" value="ZnMc_pappalysin_like"/>
    <property type="match status" value="1"/>
</dbReference>
<keyword evidence="3" id="KW-0479">Metal-binding</keyword>
<keyword evidence="5" id="KW-0378">Hydrolase</keyword>
<evidence type="ECO:0000256" key="3">
    <source>
        <dbReference type="ARBA" id="ARBA00022723"/>
    </source>
</evidence>
<dbReference type="PANTHER" id="PTHR47466:SF1">
    <property type="entry name" value="METALLOPROTEASE MEP1 (AFU_ORTHOLOGUE AFUA_1G07730)-RELATED"/>
    <property type="match status" value="1"/>
</dbReference>
<dbReference type="AlphaFoldDB" id="A0A255Z8T4"/>
<keyword evidence="2" id="KW-0645">Protease</keyword>
<dbReference type="PANTHER" id="PTHR47466">
    <property type="match status" value="1"/>
</dbReference>
<sequence>MKTLFKRNLPLICLLLVSFMANAQQQPKLFGKALPAQRLNNPNNGRIRCASAEYEEYLQQKFPGRATTAQFEQWLGPKIEAARTARMASPESVTTVVTIPVVVHVIHNGDAVGVNENIADAQVTSQITVLNQDYRRMINTPGYNTNPVGADMEIEFKLAQVDPSGNATTGINRVYFNRASWNESQVENTMKPQTQWDPTKYFNIWVCNFGGDLEGVLGYAQFPSSSGLGGLNTNEGSANTDGVIIGYKYFGSSDIYPGGTYEAPYNKGRTTTHEAGHFFGLRHIDGDNYTCTVTTTDSTKDYCPDTPAILELNYECVTTDSCPAATGNDMIENYMDYTNDACMNIFTQNQKGRIQTVLQNSPRRATLTTSNTWMALGMDESDIALQSVTLYPNPANDILNINTGAELPDSYTIFNSIGQVVAEAKITGTNSLAINTSAYSSGMYFIKIDKGSQSKTLKFVKS</sequence>
<keyword evidence="6" id="KW-0862">Zinc</keyword>
<dbReference type="InterPro" id="IPR008754">
    <property type="entry name" value="Peptidase_M43"/>
</dbReference>
<evidence type="ECO:0000256" key="7">
    <source>
        <dbReference type="ARBA" id="ARBA00023049"/>
    </source>
</evidence>
<reference evidence="12 13" key="1">
    <citation type="submission" date="2017-07" db="EMBL/GenBank/DDBJ databases">
        <title>Flavobacterium cyanobacteriorum sp. nov., isolated from cyanobacterial aggregates in a eutrophic lake.</title>
        <authorList>
            <person name="Cai H."/>
        </authorList>
    </citation>
    <scope>NUCLEOTIDE SEQUENCE [LARGE SCALE GENOMIC DNA]</scope>
    <source>
        <strain evidence="12 13">TH021</strain>
    </source>
</reference>
<dbReference type="GO" id="GO:0006508">
    <property type="term" value="P:proteolysis"/>
    <property type="evidence" value="ECO:0007669"/>
    <property type="project" value="UniProtKB-KW"/>
</dbReference>
<evidence type="ECO:0000313" key="13">
    <source>
        <dbReference type="Proteomes" id="UP000216605"/>
    </source>
</evidence>
<evidence type="ECO:0000256" key="6">
    <source>
        <dbReference type="ARBA" id="ARBA00022833"/>
    </source>
</evidence>
<dbReference type="Proteomes" id="UP000216605">
    <property type="component" value="Unassembled WGS sequence"/>
</dbReference>
<dbReference type="Pfam" id="PF18962">
    <property type="entry name" value="Por_Secre_tail"/>
    <property type="match status" value="1"/>
</dbReference>